<accession>A0A3S4YVB1</accession>
<comment type="catalytic activity">
    <reaction evidence="4">
        <text>a 1-acyl-sn-glycero-3-phosphate + an acyl-CoA = a 1,2-diacyl-sn-glycero-3-phosphate + CoA</text>
        <dbReference type="Rhea" id="RHEA:19709"/>
        <dbReference type="ChEBI" id="CHEBI:57287"/>
        <dbReference type="ChEBI" id="CHEBI:57970"/>
        <dbReference type="ChEBI" id="CHEBI:58342"/>
        <dbReference type="ChEBI" id="CHEBI:58608"/>
        <dbReference type="EC" id="2.3.1.51"/>
    </reaction>
</comment>
<evidence type="ECO:0000313" key="6">
    <source>
        <dbReference type="EMBL" id="VEJ35565.1"/>
    </source>
</evidence>
<dbReference type="GO" id="GO:0006654">
    <property type="term" value="P:phosphatidic acid biosynthetic process"/>
    <property type="evidence" value="ECO:0007669"/>
    <property type="project" value="TreeGrafter"/>
</dbReference>
<keyword evidence="4" id="KW-1208">Phospholipid metabolism</keyword>
<keyword evidence="4" id="KW-0444">Lipid biosynthesis</keyword>
<evidence type="ECO:0000256" key="2">
    <source>
        <dbReference type="ARBA" id="ARBA00022679"/>
    </source>
</evidence>
<dbReference type="NCBIfam" id="TIGR00530">
    <property type="entry name" value="AGP_acyltrn"/>
    <property type="match status" value="1"/>
</dbReference>
<dbReference type="CDD" id="cd07989">
    <property type="entry name" value="LPLAT_AGPAT-like"/>
    <property type="match status" value="1"/>
</dbReference>
<dbReference type="EC" id="2.3.1.51" evidence="4"/>
<keyword evidence="4" id="KW-0443">Lipid metabolism</keyword>
<dbReference type="EMBL" id="LR134523">
    <property type="protein sequence ID" value="VEJ35565.1"/>
    <property type="molecule type" value="Genomic_DNA"/>
</dbReference>
<dbReference type="GO" id="GO:0003841">
    <property type="term" value="F:1-acylglycerol-3-phosphate O-acyltransferase activity"/>
    <property type="evidence" value="ECO:0007669"/>
    <property type="project" value="UniProtKB-UniRule"/>
</dbReference>
<dbReference type="InterPro" id="IPR002123">
    <property type="entry name" value="Plipid/glycerol_acylTrfase"/>
</dbReference>
<dbReference type="GO" id="GO:0016020">
    <property type="term" value="C:membrane"/>
    <property type="evidence" value="ECO:0007669"/>
    <property type="project" value="InterPro"/>
</dbReference>
<protein>
    <recommendedName>
        <fullName evidence="4">1-acyl-sn-glycerol-3-phosphate acyltransferase</fullName>
        <ecNumber evidence="4">2.3.1.51</ecNumber>
    </recommendedName>
</protein>
<dbReference type="SUPFAM" id="SSF69593">
    <property type="entry name" value="Glycerol-3-phosphate (1)-acyltransferase"/>
    <property type="match status" value="1"/>
</dbReference>
<evidence type="ECO:0000259" key="5">
    <source>
        <dbReference type="SMART" id="SM00563"/>
    </source>
</evidence>
<name>A0A3S4YVB1_9FIRM</name>
<keyword evidence="4" id="KW-0594">Phospholipid biosynthesis</keyword>
<proteinExistence type="inferred from homology"/>
<dbReference type="InterPro" id="IPR004552">
    <property type="entry name" value="AGP_acyltrans"/>
</dbReference>
<keyword evidence="7" id="KW-1185">Reference proteome</keyword>
<evidence type="ECO:0000256" key="3">
    <source>
        <dbReference type="ARBA" id="ARBA00023315"/>
    </source>
</evidence>
<dbReference type="PANTHER" id="PTHR10434">
    <property type="entry name" value="1-ACYL-SN-GLYCEROL-3-PHOSPHATE ACYLTRANSFERASE"/>
    <property type="match status" value="1"/>
</dbReference>
<comment type="domain">
    <text evidence="4">The HXXXXD motif is essential for acyltransferase activity and may constitute the binding site for the phosphate moiety of the glycerol-3-phosphate.</text>
</comment>
<dbReference type="OrthoDB" id="9803035at2"/>
<gene>
    <name evidence="6" type="primary">plsC</name>
    <name evidence="6" type="ORF">NCTC13079_00753</name>
</gene>
<sequence length="195" mass="22485">MFYNFVKYVVGFFLKLIYPYRVENFPKLEDGAYIVVANHKSYLDPLILSILFPRQIHWMAKRELFDNPILRAILNGVGAIPVDRENNDAKSVMRAMRILKEGNVLGIFPEGTRVKEANYGAGKKGTVLLASRTGTEILPIYIRDAYKPFRRQVFVFRDPVVFEKKKLTDEEYERMGRALLHTIYEGGSYIGNLAE</sequence>
<feature type="domain" description="Phospholipid/glycerol acyltransferase" evidence="5">
    <location>
        <begin position="33"/>
        <end position="145"/>
    </location>
</feature>
<dbReference type="Proteomes" id="UP000269544">
    <property type="component" value="Chromosome"/>
</dbReference>
<dbReference type="PANTHER" id="PTHR10434:SF40">
    <property type="entry name" value="1-ACYL-SN-GLYCEROL-3-PHOSPHATE ACYLTRANSFERASE"/>
    <property type="match status" value="1"/>
</dbReference>
<dbReference type="RefSeq" id="WP_126465357.1">
    <property type="nucleotide sequence ID" value="NZ_LR134523.1"/>
</dbReference>
<evidence type="ECO:0000313" key="7">
    <source>
        <dbReference type="Proteomes" id="UP000269544"/>
    </source>
</evidence>
<dbReference type="Pfam" id="PF01553">
    <property type="entry name" value="Acyltransferase"/>
    <property type="match status" value="1"/>
</dbReference>
<comment type="similarity">
    <text evidence="1 4">Belongs to the 1-acyl-sn-glycerol-3-phosphate acyltransferase family.</text>
</comment>
<evidence type="ECO:0000256" key="4">
    <source>
        <dbReference type="RuleBase" id="RU361267"/>
    </source>
</evidence>
<dbReference type="SMART" id="SM00563">
    <property type="entry name" value="PlsC"/>
    <property type="match status" value="1"/>
</dbReference>
<evidence type="ECO:0000256" key="1">
    <source>
        <dbReference type="ARBA" id="ARBA00008655"/>
    </source>
</evidence>
<keyword evidence="2 4" id="KW-0808">Transferase</keyword>
<dbReference type="AlphaFoldDB" id="A0A3S4YVB1"/>
<keyword evidence="3 4" id="KW-0012">Acyltransferase</keyword>
<organism evidence="6 7">
    <name type="scientific">Aedoeadaptatus ivorii</name>
    <dbReference type="NCBI Taxonomy" id="54006"/>
    <lineage>
        <taxon>Bacteria</taxon>
        <taxon>Bacillati</taxon>
        <taxon>Bacillota</taxon>
        <taxon>Tissierellia</taxon>
        <taxon>Tissierellales</taxon>
        <taxon>Peptoniphilaceae</taxon>
        <taxon>Aedoeadaptatus</taxon>
    </lineage>
</organism>
<reference evidence="6 7" key="1">
    <citation type="submission" date="2018-12" db="EMBL/GenBank/DDBJ databases">
        <authorList>
            <consortium name="Pathogen Informatics"/>
        </authorList>
    </citation>
    <scope>NUCLEOTIDE SEQUENCE [LARGE SCALE GENOMIC DNA]</scope>
    <source>
        <strain evidence="6 7">NCTC13079</strain>
    </source>
</reference>
<dbReference type="KEGG" id="piv:NCTC13079_00753"/>